<evidence type="ECO:0000313" key="3">
    <source>
        <dbReference type="Proteomes" id="UP000007174"/>
    </source>
</evidence>
<feature type="region of interest" description="Disordered" evidence="1">
    <location>
        <begin position="1"/>
        <end position="35"/>
    </location>
</feature>
<dbReference type="VEuPathDB" id="FungiDB:CH63R_02218"/>
<feature type="non-terminal residue" evidence="2">
    <location>
        <position position="1"/>
    </location>
</feature>
<dbReference type="HOGENOM" id="CLU_2596487_0_0_1"/>
<dbReference type="EMBL" id="CACQ02001753">
    <property type="protein sequence ID" value="CCF35919.1"/>
    <property type="molecule type" value="Genomic_DNA"/>
</dbReference>
<reference evidence="3" key="1">
    <citation type="journal article" date="2012" name="Nat. Genet.">
        <title>Lifestyle transitions in plant pathogenic Colletotrichum fungi deciphered by genome and transcriptome analyses.</title>
        <authorList>
            <person name="O'Connell R.J."/>
            <person name="Thon M.R."/>
            <person name="Hacquard S."/>
            <person name="Amyotte S.G."/>
            <person name="Kleemann J."/>
            <person name="Torres M.F."/>
            <person name="Damm U."/>
            <person name="Buiate E.A."/>
            <person name="Epstein L."/>
            <person name="Alkan N."/>
            <person name="Altmueller J."/>
            <person name="Alvarado-Balderrama L."/>
            <person name="Bauser C.A."/>
            <person name="Becker C."/>
            <person name="Birren B.W."/>
            <person name="Chen Z."/>
            <person name="Choi J."/>
            <person name="Crouch J.A."/>
            <person name="Duvick J.P."/>
            <person name="Farman M.A."/>
            <person name="Gan P."/>
            <person name="Heiman D."/>
            <person name="Henrissat B."/>
            <person name="Howard R.J."/>
            <person name="Kabbage M."/>
            <person name="Koch C."/>
            <person name="Kracher B."/>
            <person name="Kubo Y."/>
            <person name="Law A.D."/>
            <person name="Lebrun M.-H."/>
            <person name="Lee Y.-H."/>
            <person name="Miyara I."/>
            <person name="Moore N."/>
            <person name="Neumann U."/>
            <person name="Nordstroem K."/>
            <person name="Panaccione D.G."/>
            <person name="Panstruga R."/>
            <person name="Place M."/>
            <person name="Proctor R.H."/>
            <person name="Prusky D."/>
            <person name="Rech G."/>
            <person name="Reinhardt R."/>
            <person name="Rollins J.A."/>
            <person name="Rounsley S."/>
            <person name="Schardl C.L."/>
            <person name="Schwartz D.C."/>
            <person name="Shenoy N."/>
            <person name="Shirasu K."/>
            <person name="Sikhakolli U.R."/>
            <person name="Stueber K."/>
            <person name="Sukno S.A."/>
            <person name="Sweigard J.A."/>
            <person name="Takano Y."/>
            <person name="Takahara H."/>
            <person name="Trail F."/>
            <person name="van der Does H.C."/>
            <person name="Voll L.M."/>
            <person name="Will I."/>
            <person name="Young S."/>
            <person name="Zeng Q."/>
            <person name="Zhang J."/>
            <person name="Zhou S."/>
            <person name="Dickman M.B."/>
            <person name="Schulze-Lefert P."/>
            <person name="Ver Loren van Themaat E."/>
            <person name="Ma L.-J."/>
            <person name="Vaillancourt L.J."/>
        </authorList>
    </citation>
    <scope>NUCLEOTIDE SEQUENCE [LARGE SCALE GENOMIC DNA]</scope>
    <source>
        <strain evidence="3">IMI 349063</strain>
    </source>
</reference>
<dbReference type="Proteomes" id="UP000007174">
    <property type="component" value="Unassembled WGS sequence"/>
</dbReference>
<evidence type="ECO:0000313" key="2">
    <source>
        <dbReference type="EMBL" id="CCF35919.1"/>
    </source>
</evidence>
<sequence length="80" mass="8584">GGGTRARSSLTAHNLKRRASGVSVVPKRGTDSGPRLTGLEQGLCKQGTACFIRLFTRTRFGRIKEVRGQLVSAKPDEETG</sequence>
<name>H1V6R7_COLHI</name>
<evidence type="ECO:0000256" key="1">
    <source>
        <dbReference type="SAM" id="MobiDB-lite"/>
    </source>
</evidence>
<organism evidence="2 3">
    <name type="scientific">Colletotrichum higginsianum (strain IMI 349063)</name>
    <name type="common">Crucifer anthracnose fungus</name>
    <dbReference type="NCBI Taxonomy" id="759273"/>
    <lineage>
        <taxon>Eukaryota</taxon>
        <taxon>Fungi</taxon>
        <taxon>Dikarya</taxon>
        <taxon>Ascomycota</taxon>
        <taxon>Pezizomycotina</taxon>
        <taxon>Sordariomycetes</taxon>
        <taxon>Hypocreomycetidae</taxon>
        <taxon>Glomerellales</taxon>
        <taxon>Glomerellaceae</taxon>
        <taxon>Colletotrichum</taxon>
        <taxon>Colletotrichum destructivum species complex</taxon>
    </lineage>
</organism>
<proteinExistence type="predicted"/>
<feature type="compositionally biased region" description="Polar residues" evidence="1">
    <location>
        <begin position="1"/>
        <end position="12"/>
    </location>
</feature>
<gene>
    <name evidence="2" type="ORF">CH063_07603</name>
</gene>
<dbReference type="AlphaFoldDB" id="H1V6R7"/>
<protein>
    <submittedName>
        <fullName evidence="2">Uncharacterized protein</fullName>
    </submittedName>
</protein>
<accession>H1V6R7</accession>